<proteinExistence type="inferred from homology"/>
<dbReference type="PANTHER" id="PTHR42802:SF1">
    <property type="entry name" value="L-ORNITHINE N(5)-MONOOXYGENASE"/>
    <property type="match status" value="1"/>
</dbReference>
<evidence type="ECO:0000256" key="6">
    <source>
        <dbReference type="ARBA" id="ARBA00022857"/>
    </source>
</evidence>
<organism evidence="8 9">
    <name type="scientific">Kordia antarctica</name>
    <dbReference type="NCBI Taxonomy" id="1218801"/>
    <lineage>
        <taxon>Bacteria</taxon>
        <taxon>Pseudomonadati</taxon>
        <taxon>Bacteroidota</taxon>
        <taxon>Flavobacteriia</taxon>
        <taxon>Flavobacteriales</taxon>
        <taxon>Flavobacteriaceae</taxon>
        <taxon>Kordia</taxon>
    </lineage>
</organism>
<dbReference type="Pfam" id="PF13434">
    <property type="entry name" value="Lys_Orn_oxgnase"/>
    <property type="match status" value="1"/>
</dbReference>
<dbReference type="PANTHER" id="PTHR42802">
    <property type="entry name" value="MONOOXYGENASE"/>
    <property type="match status" value="1"/>
</dbReference>
<keyword evidence="5" id="KW-0274">FAD</keyword>
<comment type="similarity">
    <text evidence="3">Belongs to the lysine N(6)-hydroxylase/L-ornithine N(5)-oxygenase family.</text>
</comment>
<dbReference type="AlphaFoldDB" id="A0A7L4ZGS0"/>
<dbReference type="GO" id="GO:0047091">
    <property type="term" value="F:L-lysine 6-monooxygenase (NADPH) activity"/>
    <property type="evidence" value="ECO:0007669"/>
    <property type="project" value="UniProtKB-EC"/>
</dbReference>
<dbReference type="Proteomes" id="UP000464657">
    <property type="component" value="Chromosome"/>
</dbReference>
<keyword evidence="9" id="KW-1185">Reference proteome</keyword>
<comment type="pathway">
    <text evidence="2">Siderophore biosynthesis.</text>
</comment>
<dbReference type="EC" id="1.14.13.59" evidence="8"/>
<keyword evidence="4" id="KW-0285">Flavoprotein</keyword>
<keyword evidence="7 8" id="KW-0560">Oxidoreductase</keyword>
<accession>A0A7L4ZGS0</accession>
<evidence type="ECO:0000256" key="5">
    <source>
        <dbReference type="ARBA" id="ARBA00022827"/>
    </source>
</evidence>
<evidence type="ECO:0000313" key="8">
    <source>
        <dbReference type="EMBL" id="QHI35948.1"/>
    </source>
</evidence>
<evidence type="ECO:0000256" key="1">
    <source>
        <dbReference type="ARBA" id="ARBA00001974"/>
    </source>
</evidence>
<name>A0A7L4ZGS0_9FLAO</name>
<keyword evidence="8" id="KW-0503">Monooxygenase</keyword>
<dbReference type="InterPro" id="IPR025700">
    <property type="entry name" value="Lys/Orn_oxygenase"/>
</dbReference>
<dbReference type="OrthoDB" id="7527071at2"/>
<dbReference type="KEGG" id="kan:IMCC3317_12960"/>
<dbReference type="SUPFAM" id="SSF51905">
    <property type="entry name" value="FAD/NAD(P)-binding domain"/>
    <property type="match status" value="2"/>
</dbReference>
<evidence type="ECO:0000256" key="2">
    <source>
        <dbReference type="ARBA" id="ARBA00004924"/>
    </source>
</evidence>
<protein>
    <submittedName>
        <fullName evidence="8">L-lysine N6-monooxygenase</fullName>
        <ecNumber evidence="8">1.14.13.59</ecNumber>
    </submittedName>
</protein>
<sequence length="444" mass="50919">MNKIPNTLNRIYDVVGIGVGPSNLSTAALLSQVNQVKACFFEMNKEFNWHAGMLFPEATLQVSYLKDLVTLVDPTNPYSFLNFLSNKKRLYRFLTAGFSKIKRREFNQYLRWVCDSLDTLEFNSKVKDIQFNGNLFSIHTNTKTVFSKNLIMATGLTPKIPKCVRPYQCSRVFHAIHYLKQNVKTKGKRIAVIGGGQSGAEIIHKLLCEQEDAPSKLVWISSRSSFAPIDDSPFANEYYTPNYCDYFYNLSPDLKHKLNKDQTLSSDGIDMCLLKNIYKMIYELDFIEDKELDVQLIPNSKLMKVLPVGDAFNLVCEQQLNKAQLSTEVDIVILATGFEYKEPVFLNSIKHHISYHNNRFKVNPDYSIEWEFQNSNKIYLQNGSRHVRGVADPNLSLIAWRSAKIINSLCKDTVYDIKDDFPVFDWLNNGYSINKAKNSIIVNS</sequence>
<dbReference type="EMBL" id="CP019288">
    <property type="protein sequence ID" value="QHI35948.1"/>
    <property type="molecule type" value="Genomic_DNA"/>
</dbReference>
<dbReference type="Gene3D" id="3.50.50.60">
    <property type="entry name" value="FAD/NAD(P)-binding domain"/>
    <property type="match status" value="1"/>
</dbReference>
<dbReference type="PRINTS" id="PR00368">
    <property type="entry name" value="FADPNR"/>
</dbReference>
<dbReference type="RefSeq" id="WP_160128676.1">
    <property type="nucleotide sequence ID" value="NZ_CP019288.1"/>
</dbReference>
<reference evidence="8 9" key="1">
    <citation type="journal article" date="2013" name="Int. J. Syst. Evol. Microbiol.">
        <title>Kordia antarctica sp. nov., isolated from Antarctic seawater.</title>
        <authorList>
            <person name="Baek K."/>
            <person name="Choi A."/>
            <person name="Kang I."/>
            <person name="Lee K."/>
            <person name="Cho J.C."/>
        </authorList>
    </citation>
    <scope>NUCLEOTIDE SEQUENCE [LARGE SCALE GENOMIC DNA]</scope>
    <source>
        <strain evidence="8 9">IMCC3317</strain>
    </source>
</reference>
<comment type="cofactor">
    <cofactor evidence="1">
        <name>FAD</name>
        <dbReference type="ChEBI" id="CHEBI:57692"/>
    </cofactor>
</comment>
<dbReference type="InterPro" id="IPR036188">
    <property type="entry name" value="FAD/NAD-bd_sf"/>
</dbReference>
<evidence type="ECO:0000256" key="3">
    <source>
        <dbReference type="ARBA" id="ARBA00007588"/>
    </source>
</evidence>
<evidence type="ECO:0000256" key="4">
    <source>
        <dbReference type="ARBA" id="ARBA00022630"/>
    </source>
</evidence>
<evidence type="ECO:0000313" key="9">
    <source>
        <dbReference type="Proteomes" id="UP000464657"/>
    </source>
</evidence>
<gene>
    <name evidence="8" type="primary">iucD</name>
    <name evidence="8" type="ORF">IMCC3317_12960</name>
</gene>
<evidence type="ECO:0000256" key="7">
    <source>
        <dbReference type="ARBA" id="ARBA00023002"/>
    </source>
</evidence>
<keyword evidence="6" id="KW-0521">NADP</keyword>